<organism evidence="3">
    <name type="scientific">Acromyrmex echinatior</name>
    <name type="common">Panamanian leafcutter ant</name>
    <name type="synonym">Acromyrmex octospinosus echinatior</name>
    <dbReference type="NCBI Taxonomy" id="103372"/>
    <lineage>
        <taxon>Eukaryota</taxon>
        <taxon>Metazoa</taxon>
        <taxon>Ecdysozoa</taxon>
        <taxon>Arthropoda</taxon>
        <taxon>Hexapoda</taxon>
        <taxon>Insecta</taxon>
        <taxon>Pterygota</taxon>
        <taxon>Neoptera</taxon>
        <taxon>Endopterygota</taxon>
        <taxon>Hymenoptera</taxon>
        <taxon>Apocrita</taxon>
        <taxon>Aculeata</taxon>
        <taxon>Formicoidea</taxon>
        <taxon>Formicidae</taxon>
        <taxon>Myrmicinae</taxon>
        <taxon>Acromyrmex</taxon>
    </lineage>
</organism>
<dbReference type="Proteomes" id="UP000007755">
    <property type="component" value="Unassembled WGS sequence"/>
</dbReference>
<protein>
    <submittedName>
        <fullName evidence="2">Uncharacterized protein</fullName>
    </submittedName>
</protein>
<evidence type="ECO:0000313" key="2">
    <source>
        <dbReference type="EMBL" id="EGI67677.1"/>
    </source>
</evidence>
<dbReference type="InParanoid" id="F4WDR4"/>
<feature type="compositionally biased region" description="Low complexity" evidence="1">
    <location>
        <begin position="50"/>
        <end position="60"/>
    </location>
</feature>
<name>F4WDR4_ACREC</name>
<feature type="region of interest" description="Disordered" evidence="1">
    <location>
        <begin position="36"/>
        <end position="60"/>
    </location>
</feature>
<accession>F4WDR4</accession>
<evidence type="ECO:0000256" key="1">
    <source>
        <dbReference type="SAM" id="MobiDB-lite"/>
    </source>
</evidence>
<sequence length="98" mass="10573">MAIGATAVQYGADGYQPKAKDNWREIVRDLHEVRTRHAMTERTEEETERTTTTSATDAYSAATGARSAAANVRSAATNARSAATNARNATVLLSQCKR</sequence>
<evidence type="ECO:0000313" key="3">
    <source>
        <dbReference type="Proteomes" id="UP000007755"/>
    </source>
</evidence>
<gene>
    <name evidence="2" type="ORF">G5I_03722</name>
</gene>
<dbReference type="AlphaFoldDB" id="F4WDR4"/>
<dbReference type="EMBL" id="GL888090">
    <property type="protein sequence ID" value="EGI67677.1"/>
    <property type="molecule type" value="Genomic_DNA"/>
</dbReference>
<keyword evidence="3" id="KW-1185">Reference proteome</keyword>
<reference evidence="2" key="1">
    <citation type="submission" date="2011-02" db="EMBL/GenBank/DDBJ databases">
        <title>The genome of the leaf-cutting ant Acromyrmex echinatior suggests key adaptations to social evolution and fungus farming.</title>
        <authorList>
            <person name="Nygaard S."/>
            <person name="Zhang G."/>
        </authorList>
    </citation>
    <scope>NUCLEOTIDE SEQUENCE</scope>
</reference>
<proteinExistence type="predicted"/>